<dbReference type="InterPro" id="IPR002727">
    <property type="entry name" value="DUF47"/>
</dbReference>
<dbReference type="AlphaFoldDB" id="A0A075FV47"/>
<feature type="coiled-coil region" evidence="2">
    <location>
        <begin position="40"/>
        <end position="74"/>
    </location>
</feature>
<reference evidence="3" key="1">
    <citation type="journal article" date="2014" name="Genome Biol. Evol.">
        <title>Pangenome evidence for extensive interdomain horizontal transfer affecting lineage core and shell genes in uncultured planktonic thaumarchaeota and euryarchaeota.</title>
        <authorList>
            <person name="Deschamps P."/>
            <person name="Zivanovic Y."/>
            <person name="Moreira D."/>
            <person name="Rodriguez-Valera F."/>
            <person name="Lopez-Garcia P."/>
        </authorList>
    </citation>
    <scope>NUCLEOTIDE SEQUENCE</scope>
</reference>
<dbReference type="InterPro" id="IPR018445">
    <property type="entry name" value="Put_Phosphate_transp_reg"/>
</dbReference>
<dbReference type="Pfam" id="PF01865">
    <property type="entry name" value="PhoU_div"/>
    <property type="match status" value="1"/>
</dbReference>
<dbReference type="PANTHER" id="PTHR36536">
    <property type="entry name" value="UPF0111 PROTEIN HI_1603"/>
    <property type="match status" value="1"/>
</dbReference>
<accession>A0A075FV47</accession>
<comment type="similarity">
    <text evidence="1">Belongs to the UPF0111 family.</text>
</comment>
<organism evidence="3">
    <name type="scientific">uncultured marine thaumarchaeote AD1000_33_G09</name>
    <dbReference type="NCBI Taxonomy" id="1455909"/>
    <lineage>
        <taxon>Archaea</taxon>
        <taxon>Nitrososphaerota</taxon>
        <taxon>environmental samples</taxon>
    </lineage>
</organism>
<evidence type="ECO:0000256" key="2">
    <source>
        <dbReference type="SAM" id="Coils"/>
    </source>
</evidence>
<evidence type="ECO:0000256" key="1">
    <source>
        <dbReference type="ARBA" id="ARBA00008591"/>
    </source>
</evidence>
<dbReference type="InterPro" id="IPR038078">
    <property type="entry name" value="PhoU-like_sf"/>
</dbReference>
<dbReference type="EMBL" id="KF900391">
    <property type="protein sequence ID" value="AIE93336.1"/>
    <property type="molecule type" value="Genomic_DNA"/>
</dbReference>
<dbReference type="PANTHER" id="PTHR36536:SF3">
    <property type="entry name" value="UPF0111 PROTEIN HI_1603"/>
    <property type="match status" value="1"/>
</dbReference>
<protein>
    <submittedName>
        <fullName evidence="3">Uncharacterized protein</fullName>
    </submittedName>
</protein>
<proteinExistence type="inferred from homology"/>
<name>A0A075FV47_9ARCH</name>
<sequence>MFSGGSEDKARGKTQAVLLDETRKVLDSSRELVNVFKAVIDNDEKKVNNSIKKIGEAEDEVEGYRRALTRELAEVGSLLMNREDLLKTAYEIEEIAGYTSGVAFRISIVDNKSLKKPAIKKNLKNY</sequence>
<evidence type="ECO:0000313" key="3">
    <source>
        <dbReference type="EMBL" id="AIE93336.1"/>
    </source>
</evidence>
<keyword evidence="2" id="KW-0175">Coiled coil</keyword>
<dbReference type="Gene3D" id="1.20.58.220">
    <property type="entry name" value="Phosphate transport system protein phou homolog 2, domain 2"/>
    <property type="match status" value="1"/>
</dbReference>